<dbReference type="GO" id="GO:0009094">
    <property type="term" value="P:L-phenylalanine biosynthetic process"/>
    <property type="evidence" value="ECO:0007669"/>
    <property type="project" value="UniProtKB-UniPathway"/>
</dbReference>
<dbReference type="Pfam" id="PF00800">
    <property type="entry name" value="PDT"/>
    <property type="match status" value="1"/>
</dbReference>
<keyword evidence="5" id="KW-0057">Aromatic amino acid biosynthesis</keyword>
<protein>
    <recommendedName>
        <fullName evidence="3">Prephenate dehydratase</fullName>
        <ecNumber evidence="2">4.2.1.51</ecNumber>
    </recommendedName>
</protein>
<proteinExistence type="predicted"/>
<dbReference type="CDD" id="cd13633">
    <property type="entry name" value="PBP2_Sa-PDT_like"/>
    <property type="match status" value="1"/>
</dbReference>
<name>A0A2A9HHT2_TEPT2</name>
<dbReference type="GO" id="GO:0004664">
    <property type="term" value="F:prephenate dehydratase activity"/>
    <property type="evidence" value="ECO:0007669"/>
    <property type="project" value="UniProtKB-EC"/>
</dbReference>
<dbReference type="RefSeq" id="WP_098503933.1">
    <property type="nucleotide sequence ID" value="NZ_PDJQ01000001.1"/>
</dbReference>
<accession>A0A2A9HHT2</accession>
<feature type="domain" description="Prephenate dehydratase" evidence="9">
    <location>
        <begin position="3"/>
        <end position="180"/>
    </location>
</feature>
<keyword evidence="4" id="KW-0028">Amino-acid biosynthesis</keyword>
<evidence type="ECO:0000256" key="3">
    <source>
        <dbReference type="ARBA" id="ARBA00021872"/>
    </source>
</evidence>
<evidence type="ECO:0000259" key="9">
    <source>
        <dbReference type="PROSITE" id="PS51171"/>
    </source>
</evidence>
<keyword evidence="12" id="KW-1185">Reference proteome</keyword>
<keyword evidence="6" id="KW-0584">Phenylalanine biosynthesis</keyword>
<dbReference type="FunFam" id="3.30.70.260:FF:000012">
    <property type="entry name" value="Prephenate dehydratase"/>
    <property type="match status" value="1"/>
</dbReference>
<dbReference type="PANTHER" id="PTHR21022:SF19">
    <property type="entry name" value="PREPHENATE DEHYDRATASE-RELATED"/>
    <property type="match status" value="1"/>
</dbReference>
<evidence type="ECO:0000256" key="7">
    <source>
        <dbReference type="ARBA" id="ARBA00023239"/>
    </source>
</evidence>
<dbReference type="Pfam" id="PF01842">
    <property type="entry name" value="ACT"/>
    <property type="match status" value="1"/>
</dbReference>
<evidence type="ECO:0000256" key="8">
    <source>
        <dbReference type="ARBA" id="ARBA00047848"/>
    </source>
</evidence>
<evidence type="ECO:0000313" key="12">
    <source>
        <dbReference type="Proteomes" id="UP000223071"/>
    </source>
</evidence>
<evidence type="ECO:0000313" key="11">
    <source>
        <dbReference type="EMBL" id="PFG74555.1"/>
    </source>
</evidence>
<evidence type="ECO:0000259" key="10">
    <source>
        <dbReference type="PROSITE" id="PS51671"/>
    </source>
</evidence>
<sequence length="273" mass="29717">MTRIAYLGPPGTFGELAAMQYDPTAELMPFPSHAAVAAAVESGMADLGVVAIENLINGSVQETLDILIHETDLQIQAELVVPVRHYLVAKPGTRPADVRVIYSHPQALGQCRRFLERCFPRAQAEAALSTTEAVELALRRDGDAAAIATERAAQLFSAEVLARDIQDSENNVTRFLVLGRGLPPPTGRDRTSIAFTFPEDRPGALASVLNAFAAANINCTKIESRPTKATFGEYVFLIDFEGHQKDPAVREVLDRIRPLCAEFKVFGSYPRAL</sequence>
<dbReference type="InterPro" id="IPR045865">
    <property type="entry name" value="ACT-like_dom_sf"/>
</dbReference>
<gene>
    <name evidence="11" type="ORF">A9A59_1788</name>
</gene>
<evidence type="ECO:0000256" key="6">
    <source>
        <dbReference type="ARBA" id="ARBA00023222"/>
    </source>
</evidence>
<comment type="caution">
    <text evidence="11">The sequence shown here is derived from an EMBL/GenBank/DDBJ whole genome shotgun (WGS) entry which is preliminary data.</text>
</comment>
<dbReference type="PROSITE" id="PS51671">
    <property type="entry name" value="ACT"/>
    <property type="match status" value="1"/>
</dbReference>
<keyword evidence="7" id="KW-0456">Lyase</keyword>
<dbReference type="EC" id="4.2.1.51" evidence="2"/>
<evidence type="ECO:0000256" key="1">
    <source>
        <dbReference type="ARBA" id="ARBA00004741"/>
    </source>
</evidence>
<dbReference type="UniPathway" id="UPA00121">
    <property type="reaction ID" value="UER00345"/>
</dbReference>
<dbReference type="GO" id="GO:0005737">
    <property type="term" value="C:cytoplasm"/>
    <property type="evidence" value="ECO:0007669"/>
    <property type="project" value="TreeGrafter"/>
</dbReference>
<evidence type="ECO:0000256" key="4">
    <source>
        <dbReference type="ARBA" id="ARBA00022605"/>
    </source>
</evidence>
<feature type="domain" description="ACT" evidence="10">
    <location>
        <begin position="193"/>
        <end position="270"/>
    </location>
</feature>
<dbReference type="NCBIfam" id="NF008865">
    <property type="entry name" value="PRK11898.1"/>
    <property type="match status" value="1"/>
</dbReference>
<evidence type="ECO:0000256" key="2">
    <source>
        <dbReference type="ARBA" id="ARBA00013147"/>
    </source>
</evidence>
<dbReference type="Gene3D" id="3.40.190.10">
    <property type="entry name" value="Periplasmic binding protein-like II"/>
    <property type="match status" value="2"/>
</dbReference>
<evidence type="ECO:0000256" key="5">
    <source>
        <dbReference type="ARBA" id="ARBA00023141"/>
    </source>
</evidence>
<comment type="catalytic activity">
    <reaction evidence="8">
        <text>prephenate + H(+) = 3-phenylpyruvate + CO2 + H2O</text>
        <dbReference type="Rhea" id="RHEA:21648"/>
        <dbReference type="ChEBI" id="CHEBI:15377"/>
        <dbReference type="ChEBI" id="CHEBI:15378"/>
        <dbReference type="ChEBI" id="CHEBI:16526"/>
        <dbReference type="ChEBI" id="CHEBI:18005"/>
        <dbReference type="ChEBI" id="CHEBI:29934"/>
        <dbReference type="EC" id="4.2.1.51"/>
    </reaction>
</comment>
<dbReference type="SUPFAM" id="SSF55021">
    <property type="entry name" value="ACT-like"/>
    <property type="match status" value="1"/>
</dbReference>
<dbReference type="AlphaFoldDB" id="A0A2A9HHT2"/>
<dbReference type="InterPro" id="IPR002912">
    <property type="entry name" value="ACT_dom"/>
</dbReference>
<dbReference type="CDD" id="cd04905">
    <property type="entry name" value="ACT_CM-PDT"/>
    <property type="match status" value="1"/>
</dbReference>
<organism evidence="11 12">
    <name type="scientific">Tepidiforma thermophila (strain KCTC 52669 / CGMCC 1.13589 / G233)</name>
    <dbReference type="NCBI Taxonomy" id="2761530"/>
    <lineage>
        <taxon>Bacteria</taxon>
        <taxon>Bacillati</taxon>
        <taxon>Chloroflexota</taxon>
        <taxon>Tepidiformia</taxon>
        <taxon>Tepidiformales</taxon>
        <taxon>Tepidiformaceae</taxon>
        <taxon>Tepidiforma</taxon>
    </lineage>
</organism>
<reference evidence="11 12" key="1">
    <citation type="submission" date="2017-09" db="EMBL/GenBank/DDBJ databases">
        <title>Sequencing the genomes of two abundant thermophiles in Great Basin hot springs: Thermocrinis jamiesonii and novel Chloroflexi Thermoflexus hugenholtzii.</title>
        <authorList>
            <person name="Hedlund B."/>
        </authorList>
    </citation>
    <scope>NUCLEOTIDE SEQUENCE [LARGE SCALE GENOMIC DNA]</scope>
    <source>
        <strain evidence="11 12">G233</strain>
    </source>
</reference>
<dbReference type="PROSITE" id="PS51171">
    <property type="entry name" value="PREPHENATE_DEHYDR_3"/>
    <property type="match status" value="1"/>
</dbReference>
<dbReference type="InterPro" id="IPR001086">
    <property type="entry name" value="Preph_deHydtase"/>
</dbReference>
<dbReference type="Proteomes" id="UP000223071">
    <property type="component" value="Unassembled WGS sequence"/>
</dbReference>
<dbReference type="SUPFAM" id="SSF53850">
    <property type="entry name" value="Periplasmic binding protein-like II"/>
    <property type="match status" value="1"/>
</dbReference>
<dbReference type="EMBL" id="PDJQ01000001">
    <property type="protein sequence ID" value="PFG74555.1"/>
    <property type="molecule type" value="Genomic_DNA"/>
</dbReference>
<dbReference type="PANTHER" id="PTHR21022">
    <property type="entry name" value="PREPHENATE DEHYDRATASE P PROTEIN"/>
    <property type="match status" value="1"/>
</dbReference>
<dbReference type="Gene3D" id="3.30.70.260">
    <property type="match status" value="1"/>
</dbReference>
<comment type="pathway">
    <text evidence="1">Amino-acid biosynthesis; L-phenylalanine biosynthesis; phenylpyruvate from prephenate: step 1/1.</text>
</comment>